<feature type="compositionally biased region" description="Low complexity" evidence="13">
    <location>
        <begin position="1367"/>
        <end position="1379"/>
    </location>
</feature>
<sequence>MGVELSLFKQGILSCSTCGRRLSNWYVENQGSLYCRRDYRNKFGQLCNGCSSLISGPVMVAGEHRYHPECFLCAACLTCIGDGEPYALLERSYLYCGQCYKSGHLTVRPKSVSLPPVGHPSTPSLARTSATTATTTKPTSLKRPEALPTTPTTPPPPSPTVVVTTAASTNATSPSSSLPSSSSATTPPPAPSSSSSTSSSLSTDTTPPRRKPHCIQMVEIPPAPDGGAPGRENLQQTAPAGSESVEQKSPTRHFHLALQTAGYRNSWMLDGGSRMSPCVQISELTADPALKVLEVGDRILEVNGSSIRDKTLEEISRLLVNQAVPVQVTVERDLSPLTVPDEDPFTSPVLPSKPLIRSTSGEPTSPGGSRAEGRTIVIQDTPVRLRPKASLKAQGHSPSRRRSKSPSPCPASRQKSIDLSRSHSFSTHKQEHRVFRTGDLIVGDVLGQGFFGKAIRVMHRITGEHMVLKELHNFDEDAQKSFLREVSMLRNLSHPCVLKFLGVLYRDKKLNLVTEFIDGGTLSDILLDTSRELSWMQRVSFAKDIATGMNYLHSMDIIHRDLNSQNCFVRKDQTVVVADFGLAKIVPRHGPLVSPTKSSKGDQESTGLAGSGRKKRFSRRKRQTVVGNPYWMAPEMMTKGVYDEKVDVFSYGIIVCETIARVTADPDYLPRSIDFGLNVESFHKRFCDGSPEPYVMLAVLCAHIEPDQRPSFEKVLVMCEALLLHVEHGMAVPQELQGSTVELYRRLKERLYGRDYLDGDSVTETNTADNKEVSLQQESNTANNKEASSQQESNTASSGKGSCTTSEQKMSSQQEMNTKDSQEPPQDEKAEGPSTRNKTKPEDSAKENSSSDLKQTESSEIVPSVDEKDGCDGKKDMCDERPKSEASEETAKPSSNQGGSAVCMASGVDAERSKRDICMLVTSNVMGEETERGNGSGEFCVEEKEAVSLKDSGVFSSSLSSSRKPSTEGGRKTDVRKDEQEREDTDMSQLVEKSCSPALDDTPVSMTMSAGGMMSLTSPQSAQSIIRDDFSSVESSPTLFLPHSPPQAIWEPATVSPCTGDVSRHKEKDHSSHHPLKLVLGDDSNNNNITTTTATTTSTTGLEDCAYFSCSSSSPSLSPSFSSFSPEDFATCTSWPGPSLMKCLDDSQVPSVHSVSLQEVSATGLSESPANRTYDSCISACSTSTSQSGGADLSPSVALSSLSFPSTSRFVSEAIHPTTCSSDDNKPTELSRAVGCKMAPLGNQDNQGSAATTAAPATTTSSVLILYGAETNESNTDCCDGVRDSTTDSTAASQSADNKTRHIFSDNSLSNTEKAENSESVSSTIADNLRLKIKEYKNGSSSAVTSPGNSENSDDSKSQNFLQNEVPSCLLSPNLGLSSSRRRLKKSLKSLPARDHSPFPL</sequence>
<keyword evidence="9 12" id="KW-0067">ATP-binding</keyword>
<feature type="binding site" evidence="12">
    <location>
        <position position="469"/>
    </location>
    <ligand>
        <name>ATP</name>
        <dbReference type="ChEBI" id="CHEBI:30616"/>
    </ligand>
</feature>
<evidence type="ECO:0000313" key="18">
    <source>
        <dbReference type="RefSeq" id="XP_012942311.1"/>
    </source>
</evidence>
<dbReference type="PANTHER" id="PTHR46485:SF4">
    <property type="entry name" value="LIM DOMAIN KINASE 1"/>
    <property type="match status" value="1"/>
</dbReference>
<dbReference type="Gene3D" id="2.30.42.10">
    <property type="match status" value="1"/>
</dbReference>
<feature type="compositionally biased region" description="Basic and acidic residues" evidence="13">
    <location>
        <begin position="1062"/>
        <end position="1072"/>
    </location>
</feature>
<keyword evidence="4" id="KW-0808">Transferase</keyword>
<dbReference type="SMART" id="SM00132">
    <property type="entry name" value="LIM"/>
    <property type="match status" value="1"/>
</dbReference>
<dbReference type="Gene3D" id="3.30.200.20">
    <property type="entry name" value="Phosphorylase Kinase, domain 1"/>
    <property type="match status" value="1"/>
</dbReference>
<evidence type="ECO:0000256" key="8">
    <source>
        <dbReference type="ARBA" id="ARBA00022833"/>
    </source>
</evidence>
<feature type="compositionally biased region" description="Polar residues" evidence="13">
    <location>
        <begin position="847"/>
        <end position="861"/>
    </location>
</feature>
<dbReference type="InterPro" id="IPR036034">
    <property type="entry name" value="PDZ_sf"/>
</dbReference>
<feature type="region of interest" description="Disordered" evidence="13">
    <location>
        <begin position="335"/>
        <end position="430"/>
    </location>
</feature>
<dbReference type="SUPFAM" id="SSF50156">
    <property type="entry name" value="PDZ domain-like"/>
    <property type="match status" value="1"/>
</dbReference>
<feature type="region of interest" description="Disordered" evidence="13">
    <location>
        <begin position="758"/>
        <end position="909"/>
    </location>
</feature>
<gene>
    <name evidence="18" type="primary">LOC101854275</name>
</gene>
<dbReference type="PROSITE" id="PS50011">
    <property type="entry name" value="PROTEIN_KINASE_DOM"/>
    <property type="match status" value="1"/>
</dbReference>
<dbReference type="Gene3D" id="1.10.510.10">
    <property type="entry name" value="Transferase(Phosphotransferase) domain 1"/>
    <property type="match status" value="1"/>
</dbReference>
<proteinExistence type="inferred from homology"/>
<evidence type="ECO:0000256" key="4">
    <source>
        <dbReference type="ARBA" id="ARBA00022679"/>
    </source>
</evidence>
<reference evidence="18" key="1">
    <citation type="submission" date="2025-08" db="UniProtKB">
        <authorList>
            <consortium name="RefSeq"/>
        </authorList>
    </citation>
    <scope>IDENTIFICATION</scope>
</reference>
<feature type="region of interest" description="Disordered" evidence="13">
    <location>
        <begin position="591"/>
        <end position="621"/>
    </location>
</feature>
<dbReference type="PROSITE" id="PS00107">
    <property type="entry name" value="PROTEIN_KINASE_ATP"/>
    <property type="match status" value="1"/>
</dbReference>
<dbReference type="PROSITE" id="PS50106">
    <property type="entry name" value="PDZ"/>
    <property type="match status" value="1"/>
</dbReference>
<evidence type="ECO:0000256" key="12">
    <source>
        <dbReference type="PROSITE-ProRule" id="PRU10141"/>
    </source>
</evidence>
<name>A0ABM1A7F8_APLCA</name>
<keyword evidence="6 12" id="KW-0547">Nucleotide-binding</keyword>
<dbReference type="Pfam" id="PF00412">
    <property type="entry name" value="LIM"/>
    <property type="match status" value="1"/>
</dbReference>
<feature type="compositionally biased region" description="Polar residues" evidence="13">
    <location>
        <begin position="762"/>
        <end position="816"/>
    </location>
</feature>
<feature type="domain" description="PDZ" evidence="16">
    <location>
        <begin position="293"/>
        <end position="334"/>
    </location>
</feature>
<dbReference type="InterPro" id="IPR050940">
    <property type="entry name" value="Actin_reg-Ser/Thr_kinase"/>
</dbReference>
<dbReference type="PANTHER" id="PTHR46485">
    <property type="entry name" value="LIM DOMAIN KINASE 1"/>
    <property type="match status" value="1"/>
</dbReference>
<evidence type="ECO:0000256" key="13">
    <source>
        <dbReference type="SAM" id="MobiDB-lite"/>
    </source>
</evidence>
<dbReference type="RefSeq" id="XP_012942311.1">
    <property type="nucleotide sequence ID" value="XM_013086857.2"/>
</dbReference>
<feature type="compositionally biased region" description="Basic residues" evidence="13">
    <location>
        <begin position="612"/>
        <end position="621"/>
    </location>
</feature>
<feature type="region of interest" description="Disordered" evidence="13">
    <location>
        <begin position="1339"/>
        <end position="1401"/>
    </location>
</feature>
<feature type="compositionally biased region" description="Polar residues" evidence="13">
    <location>
        <begin position="1305"/>
        <end position="1323"/>
    </location>
</feature>
<dbReference type="InterPro" id="IPR001781">
    <property type="entry name" value="Znf_LIM"/>
</dbReference>
<dbReference type="InterPro" id="IPR001478">
    <property type="entry name" value="PDZ"/>
</dbReference>
<keyword evidence="5 11" id="KW-0479">Metal-binding</keyword>
<evidence type="ECO:0000256" key="9">
    <source>
        <dbReference type="ARBA" id="ARBA00022840"/>
    </source>
</evidence>
<evidence type="ECO:0000256" key="10">
    <source>
        <dbReference type="ARBA" id="ARBA00023038"/>
    </source>
</evidence>
<evidence type="ECO:0000256" key="1">
    <source>
        <dbReference type="ARBA" id="ARBA00005843"/>
    </source>
</evidence>
<accession>A0ABM1A7F8</accession>
<feature type="compositionally biased region" description="Basic and acidic residues" evidence="13">
    <location>
        <begin position="865"/>
        <end position="891"/>
    </location>
</feature>
<dbReference type="PROSITE" id="PS00478">
    <property type="entry name" value="LIM_DOMAIN_1"/>
    <property type="match status" value="1"/>
</dbReference>
<dbReference type="Pfam" id="PF00069">
    <property type="entry name" value="Pkinase"/>
    <property type="match status" value="1"/>
</dbReference>
<evidence type="ECO:0000259" key="14">
    <source>
        <dbReference type="PROSITE" id="PS50011"/>
    </source>
</evidence>
<feature type="compositionally biased region" description="Low complexity" evidence="13">
    <location>
        <begin position="192"/>
        <end position="206"/>
    </location>
</feature>
<evidence type="ECO:0000259" key="16">
    <source>
        <dbReference type="PROSITE" id="PS50106"/>
    </source>
</evidence>
<evidence type="ECO:0000256" key="11">
    <source>
        <dbReference type="PROSITE-ProRule" id="PRU00125"/>
    </source>
</evidence>
<evidence type="ECO:0000259" key="15">
    <source>
        <dbReference type="PROSITE" id="PS50023"/>
    </source>
</evidence>
<dbReference type="CDD" id="cd09365">
    <property type="entry name" value="LIM2_LIMK"/>
    <property type="match status" value="1"/>
</dbReference>
<feature type="compositionally biased region" description="Basic and acidic residues" evidence="13">
    <location>
        <begin position="817"/>
        <end position="831"/>
    </location>
</feature>
<feature type="compositionally biased region" description="Basic and acidic residues" evidence="13">
    <location>
        <begin position="1392"/>
        <end position="1401"/>
    </location>
</feature>
<dbReference type="Gene3D" id="2.10.110.10">
    <property type="entry name" value="Cysteine Rich Protein"/>
    <property type="match status" value="1"/>
</dbReference>
<keyword evidence="3" id="KW-0723">Serine/threonine-protein kinase</keyword>
<feature type="region of interest" description="Disordered" evidence="13">
    <location>
        <begin position="1059"/>
        <end position="1083"/>
    </location>
</feature>
<evidence type="ECO:0000313" key="17">
    <source>
        <dbReference type="Proteomes" id="UP000694888"/>
    </source>
</evidence>
<dbReference type="SUPFAM" id="SSF56112">
    <property type="entry name" value="Protein kinase-like (PK-like)"/>
    <property type="match status" value="1"/>
</dbReference>
<dbReference type="InterPro" id="IPR011009">
    <property type="entry name" value="Kinase-like_dom_sf"/>
</dbReference>
<feature type="compositionally biased region" description="Low complexity" evidence="13">
    <location>
        <begin position="1287"/>
        <end position="1297"/>
    </location>
</feature>
<protein>
    <recommendedName>
        <fullName evidence="2">non-specific serine/threonine protein kinase</fullName>
        <ecNumber evidence="2">2.7.11.1</ecNumber>
    </recommendedName>
</protein>
<organism evidence="17 18">
    <name type="scientific">Aplysia californica</name>
    <name type="common">California sea hare</name>
    <dbReference type="NCBI Taxonomy" id="6500"/>
    <lineage>
        <taxon>Eukaryota</taxon>
        <taxon>Metazoa</taxon>
        <taxon>Spiralia</taxon>
        <taxon>Lophotrochozoa</taxon>
        <taxon>Mollusca</taxon>
        <taxon>Gastropoda</taxon>
        <taxon>Heterobranchia</taxon>
        <taxon>Euthyneura</taxon>
        <taxon>Tectipleura</taxon>
        <taxon>Aplysiida</taxon>
        <taxon>Aplysioidea</taxon>
        <taxon>Aplysiidae</taxon>
        <taxon>Aplysia</taxon>
    </lineage>
</organism>
<evidence type="ECO:0000256" key="2">
    <source>
        <dbReference type="ARBA" id="ARBA00012513"/>
    </source>
</evidence>
<feature type="compositionally biased region" description="Polar residues" evidence="13">
    <location>
        <begin position="1339"/>
        <end position="1351"/>
    </location>
</feature>
<evidence type="ECO:0000256" key="3">
    <source>
        <dbReference type="ARBA" id="ARBA00022527"/>
    </source>
</evidence>
<feature type="compositionally biased region" description="Low complexity" evidence="13">
    <location>
        <begin position="160"/>
        <end position="185"/>
    </location>
</feature>
<dbReference type="SMART" id="SM00228">
    <property type="entry name" value="PDZ"/>
    <property type="match status" value="1"/>
</dbReference>
<evidence type="ECO:0000256" key="5">
    <source>
        <dbReference type="ARBA" id="ARBA00022723"/>
    </source>
</evidence>
<dbReference type="Proteomes" id="UP000694888">
    <property type="component" value="Unplaced"/>
</dbReference>
<feature type="compositionally biased region" description="Low complexity" evidence="13">
    <location>
        <begin position="120"/>
        <end position="150"/>
    </location>
</feature>
<dbReference type="GeneID" id="101854275"/>
<keyword evidence="17" id="KW-1185">Reference proteome</keyword>
<feature type="region of interest" description="Disordered" evidence="13">
    <location>
        <begin position="1276"/>
        <end position="1323"/>
    </location>
</feature>
<evidence type="ECO:0000256" key="6">
    <source>
        <dbReference type="ARBA" id="ARBA00022741"/>
    </source>
</evidence>
<feature type="region of interest" description="Disordered" evidence="13">
    <location>
        <begin position="950"/>
        <end position="989"/>
    </location>
</feature>
<comment type="similarity">
    <text evidence="1">Belongs to the protein kinase superfamily. TKL Ser/Thr protein kinase family.</text>
</comment>
<dbReference type="SUPFAM" id="SSF57716">
    <property type="entry name" value="Glucocorticoid receptor-like (DNA-binding domain)"/>
    <property type="match status" value="2"/>
</dbReference>
<evidence type="ECO:0000256" key="7">
    <source>
        <dbReference type="ARBA" id="ARBA00022777"/>
    </source>
</evidence>
<keyword evidence="10 11" id="KW-0440">LIM domain</keyword>
<feature type="compositionally biased region" description="Low complexity" evidence="13">
    <location>
        <begin position="950"/>
        <end position="964"/>
    </location>
</feature>
<dbReference type="InterPro" id="IPR000719">
    <property type="entry name" value="Prot_kinase_dom"/>
</dbReference>
<feature type="compositionally biased region" description="Basic and acidic residues" evidence="13">
    <location>
        <begin position="965"/>
        <end position="980"/>
    </location>
</feature>
<feature type="region of interest" description="Disordered" evidence="13">
    <location>
        <begin position="111"/>
        <end position="251"/>
    </location>
</feature>
<keyword evidence="8 11" id="KW-0862">Zinc</keyword>
<dbReference type="EC" id="2.7.11.1" evidence="2"/>
<dbReference type="InterPro" id="IPR017441">
    <property type="entry name" value="Protein_kinase_ATP_BS"/>
</dbReference>
<feature type="domain" description="LIM zinc-binding" evidence="15">
    <location>
        <begin position="45"/>
        <end position="106"/>
    </location>
</feature>
<feature type="domain" description="Protein kinase" evidence="14">
    <location>
        <begin position="440"/>
        <end position="723"/>
    </location>
</feature>
<dbReference type="GO" id="GO:0016301">
    <property type="term" value="F:kinase activity"/>
    <property type="evidence" value="ECO:0007669"/>
    <property type="project" value="UniProtKB-KW"/>
</dbReference>
<feature type="compositionally biased region" description="Low complexity" evidence="13">
    <location>
        <begin position="358"/>
        <end position="369"/>
    </location>
</feature>
<keyword evidence="7 18" id="KW-0418">Kinase</keyword>
<dbReference type="PROSITE" id="PS50023">
    <property type="entry name" value="LIM_DOMAIN_2"/>
    <property type="match status" value="1"/>
</dbReference>